<gene>
    <name evidence="3" type="ORF">SAMN05216252_11334</name>
</gene>
<evidence type="ECO:0000259" key="2">
    <source>
        <dbReference type="PROSITE" id="PS50112"/>
    </source>
</evidence>
<keyword evidence="4" id="KW-1185">Reference proteome</keyword>
<sequence>MTTAEAVSRAERVDEGTTAEWALMVFDQQGTVVAWTSAAERHVGYSAGEVVGRSAALVLPFPEDAPTMAAFIDRCRAHGGWSGPMAVRHRDGRVRDVSLRISMLLGQGTPVRWLVSMATVNGTVAESRLNHALFGISVRDPDLRCAWVNDAMGRHDAVPRDRRLGRRLTETWPHAQAETFEQEMLRVLGHGGASVREYRTWLRTGPRRGHLFAMTLQCLQGADGQALGVCVISVDATESRRAHERMAVLGRAGSRFGSTLDAMHTGQELADLATSLFADYTAVDMEQSVLRGEPAFRIGQYGRRSPVLLRGGLASIREGAPESPWARGERIVLPRPSRLTDHVLNIGRSYVEPILDTAPSAWAGQDPARAPKIRQNGVHSLMIVPIRIRHTLLGVAVFLRTDNPVPFQDADLILAEELAARAALALDRARHHVRSAGLMLRRSALPQHASAGTALEVASRYLPADRDHGVGGDWFDVIPQAAGRVALVVGDVVGHGPDAAATMGVLRTTARTLADMDLPPEDVLAHLDGTVQRLAEGDDRSSHALMVFGATCLYAVYDPSTRRCTMALAGHPPPVLTDPQGRVTFPDLPTGTPLGMGLGGQFQSAELELPQGSVLGLYTDGLVEARDRDIEEGTAWAVR</sequence>
<dbReference type="InterPro" id="IPR036457">
    <property type="entry name" value="PPM-type-like_dom_sf"/>
</dbReference>
<dbReference type="AlphaFoldDB" id="A0A239JH81"/>
<dbReference type="InterPro" id="IPR000014">
    <property type="entry name" value="PAS"/>
</dbReference>
<dbReference type="InterPro" id="IPR013656">
    <property type="entry name" value="PAS_4"/>
</dbReference>
<feature type="domain" description="PAS" evidence="2">
    <location>
        <begin position="23"/>
        <end position="79"/>
    </location>
</feature>
<dbReference type="PANTHER" id="PTHR43156">
    <property type="entry name" value="STAGE II SPORULATION PROTEIN E-RELATED"/>
    <property type="match status" value="1"/>
</dbReference>
<accession>A0A239JH81</accession>
<dbReference type="GO" id="GO:0016791">
    <property type="term" value="F:phosphatase activity"/>
    <property type="evidence" value="ECO:0007669"/>
    <property type="project" value="TreeGrafter"/>
</dbReference>
<dbReference type="Pfam" id="PF07228">
    <property type="entry name" value="SpoIIE"/>
    <property type="match status" value="1"/>
</dbReference>
<dbReference type="InterPro" id="IPR035965">
    <property type="entry name" value="PAS-like_dom_sf"/>
</dbReference>
<reference evidence="3 4" key="1">
    <citation type="submission" date="2017-06" db="EMBL/GenBank/DDBJ databases">
        <authorList>
            <person name="Kim H.J."/>
            <person name="Triplett B.A."/>
        </authorList>
    </citation>
    <scope>NUCLEOTIDE SEQUENCE [LARGE SCALE GENOMIC DNA]</scope>
    <source>
        <strain evidence="3 4">CGMCC 4.1858</strain>
    </source>
</reference>
<dbReference type="Gene3D" id="3.30.450.40">
    <property type="match status" value="1"/>
</dbReference>
<dbReference type="Pfam" id="PF00989">
    <property type="entry name" value="PAS"/>
    <property type="match status" value="1"/>
</dbReference>
<dbReference type="GO" id="GO:0006355">
    <property type="term" value="P:regulation of DNA-templated transcription"/>
    <property type="evidence" value="ECO:0007669"/>
    <property type="project" value="InterPro"/>
</dbReference>
<dbReference type="SUPFAM" id="SSF55781">
    <property type="entry name" value="GAF domain-like"/>
    <property type="match status" value="1"/>
</dbReference>
<dbReference type="EMBL" id="FZOF01000013">
    <property type="protein sequence ID" value="SNT05167.1"/>
    <property type="molecule type" value="Genomic_DNA"/>
</dbReference>
<dbReference type="SMART" id="SM00065">
    <property type="entry name" value="GAF"/>
    <property type="match status" value="1"/>
</dbReference>
<dbReference type="PANTHER" id="PTHR43156:SF2">
    <property type="entry name" value="STAGE II SPORULATION PROTEIN E"/>
    <property type="match status" value="1"/>
</dbReference>
<evidence type="ECO:0000313" key="4">
    <source>
        <dbReference type="Proteomes" id="UP000198280"/>
    </source>
</evidence>
<dbReference type="CDD" id="cd00130">
    <property type="entry name" value="PAS"/>
    <property type="match status" value="2"/>
</dbReference>
<name>A0A239JH81_9ACTN</name>
<evidence type="ECO:0000313" key="3">
    <source>
        <dbReference type="EMBL" id="SNT05167.1"/>
    </source>
</evidence>
<dbReference type="InterPro" id="IPR001932">
    <property type="entry name" value="PPM-type_phosphatase-like_dom"/>
</dbReference>
<proteinExistence type="predicted"/>
<dbReference type="InterPro" id="IPR052016">
    <property type="entry name" value="Bact_Sigma-Reg"/>
</dbReference>
<dbReference type="Proteomes" id="UP000198280">
    <property type="component" value="Unassembled WGS sequence"/>
</dbReference>
<dbReference type="NCBIfam" id="TIGR00229">
    <property type="entry name" value="sensory_box"/>
    <property type="match status" value="1"/>
</dbReference>
<dbReference type="InterPro" id="IPR013767">
    <property type="entry name" value="PAS_fold"/>
</dbReference>
<dbReference type="InterPro" id="IPR003018">
    <property type="entry name" value="GAF"/>
</dbReference>
<dbReference type="RefSeq" id="WP_179279939.1">
    <property type="nucleotide sequence ID" value="NZ_FZOF01000013.1"/>
</dbReference>
<dbReference type="Gene3D" id="3.60.40.10">
    <property type="entry name" value="PPM-type phosphatase domain"/>
    <property type="match status" value="1"/>
</dbReference>
<dbReference type="SMART" id="SM00331">
    <property type="entry name" value="PP2C_SIG"/>
    <property type="match status" value="1"/>
</dbReference>
<dbReference type="SUPFAM" id="SSF55785">
    <property type="entry name" value="PYP-like sensor domain (PAS domain)"/>
    <property type="match status" value="2"/>
</dbReference>
<evidence type="ECO:0000256" key="1">
    <source>
        <dbReference type="ARBA" id="ARBA00022801"/>
    </source>
</evidence>
<dbReference type="Pfam" id="PF01590">
    <property type="entry name" value="GAF"/>
    <property type="match status" value="1"/>
</dbReference>
<keyword evidence="1" id="KW-0378">Hydrolase</keyword>
<organism evidence="3 4">
    <name type="scientific">Actinacidiphila glaucinigra</name>
    <dbReference type="NCBI Taxonomy" id="235986"/>
    <lineage>
        <taxon>Bacteria</taxon>
        <taxon>Bacillati</taxon>
        <taxon>Actinomycetota</taxon>
        <taxon>Actinomycetes</taxon>
        <taxon>Kitasatosporales</taxon>
        <taxon>Streptomycetaceae</taxon>
        <taxon>Actinacidiphila</taxon>
    </lineage>
</organism>
<dbReference type="PROSITE" id="PS50112">
    <property type="entry name" value="PAS"/>
    <property type="match status" value="1"/>
</dbReference>
<dbReference type="Gene3D" id="3.30.450.20">
    <property type="entry name" value="PAS domain"/>
    <property type="match status" value="2"/>
</dbReference>
<protein>
    <submittedName>
        <fullName evidence="3">PAS domain S-box-containing protein</fullName>
    </submittedName>
</protein>
<dbReference type="SMART" id="SM00091">
    <property type="entry name" value="PAS"/>
    <property type="match status" value="2"/>
</dbReference>
<dbReference type="Pfam" id="PF08448">
    <property type="entry name" value="PAS_4"/>
    <property type="match status" value="1"/>
</dbReference>
<dbReference type="InterPro" id="IPR029016">
    <property type="entry name" value="GAF-like_dom_sf"/>
</dbReference>